<feature type="transmembrane region" description="Helical" evidence="2">
    <location>
        <begin position="519"/>
        <end position="539"/>
    </location>
</feature>
<dbReference type="Proteomes" id="UP001342631">
    <property type="component" value="Unassembled WGS sequence"/>
</dbReference>
<gene>
    <name evidence="3" type="ORF">ASNO1_23130</name>
</gene>
<evidence type="ECO:0000313" key="4">
    <source>
        <dbReference type="Proteomes" id="UP001342631"/>
    </source>
</evidence>
<sequence>MRRGWGAPSKLSARTGHGTDRARPIPGGGTKRYGLTREVAHMAKGHRRNDAPERIDETRVAPLDDDLDETEEVRTEQTQVPASTQRAAAEAARASASGAGRKSWGNQTRVAPTTGAAIRAAELTGLETRMTPPPVPDEDLVEETRVDGLTPPPPPNAREGWDVRGEDDDEGFAAPETAFRPSRGGARDDAELARPGRAGEGARLSRGGAREEGQGLPEIARPGRAVTREEGQDLPEIIRPGRAGARDDGQGPPENARAGRGGAREEGQGLPEIIRPSRSGGSARGGGREEGQGLPEMARLGRTVAQDESIELPELIRAGRGAELDGSSSEPPRAARADSPPKASRPEPMIFAPLPSAQAASQAAQTPELRTMFATHSALLAERLKAELQHKIYGRSPHRILRVDEPEGPSTAGGKQARQAISLVDRKGVAPALVAGWVDVARGQASLRNHEAVARRYEFQHGSPLELAPEEYEKFLTDVDEVLRTAAIQVRILVPDESAPTRATVGPQAPRATGVAVRWVMLLVAVAFLLGLAAGNLLLPHG</sequence>
<evidence type="ECO:0000313" key="3">
    <source>
        <dbReference type="EMBL" id="GMU06060.1"/>
    </source>
</evidence>
<feature type="compositionally biased region" description="Low complexity" evidence="1">
    <location>
        <begin position="76"/>
        <end position="101"/>
    </location>
</feature>
<name>A0ABQ6QPX4_9BACT</name>
<protein>
    <submittedName>
        <fullName evidence="3">Uncharacterized protein</fullName>
    </submittedName>
</protein>
<keyword evidence="2" id="KW-0812">Transmembrane</keyword>
<evidence type="ECO:0000256" key="2">
    <source>
        <dbReference type="SAM" id="Phobius"/>
    </source>
</evidence>
<keyword evidence="2" id="KW-1133">Transmembrane helix</keyword>
<dbReference type="EMBL" id="BTTX01000002">
    <property type="protein sequence ID" value="GMU06060.1"/>
    <property type="molecule type" value="Genomic_DNA"/>
</dbReference>
<proteinExistence type="predicted"/>
<keyword evidence="2" id="KW-0472">Membrane</keyword>
<keyword evidence="4" id="KW-1185">Reference proteome</keyword>
<evidence type="ECO:0000256" key="1">
    <source>
        <dbReference type="SAM" id="MobiDB-lite"/>
    </source>
</evidence>
<feature type="region of interest" description="Disordered" evidence="1">
    <location>
        <begin position="1"/>
        <end position="349"/>
    </location>
</feature>
<feature type="compositionally biased region" description="Basic and acidic residues" evidence="1">
    <location>
        <begin position="48"/>
        <end position="59"/>
    </location>
</feature>
<accession>A0ABQ6QPX4</accession>
<feature type="compositionally biased region" description="Basic and acidic residues" evidence="1">
    <location>
        <begin position="185"/>
        <end position="194"/>
    </location>
</feature>
<comment type="caution">
    <text evidence="3">The sequence shown here is derived from an EMBL/GenBank/DDBJ whole genome shotgun (WGS) entry which is preliminary data.</text>
</comment>
<reference evidence="3 4" key="1">
    <citation type="journal article" date="2024" name="Arch. Microbiol.">
        <title>Corallococcus caeni sp. nov., a novel myxobacterium isolated from activated sludge.</title>
        <authorList>
            <person name="Tomita S."/>
            <person name="Nakai R."/>
            <person name="Kuroda K."/>
            <person name="Kurashita H."/>
            <person name="Hatamoto M."/>
            <person name="Yamaguchi T."/>
            <person name="Narihiro T."/>
        </authorList>
    </citation>
    <scope>NUCLEOTIDE SEQUENCE [LARGE SCALE GENOMIC DNA]</scope>
    <source>
        <strain evidence="3 4">NO1</strain>
    </source>
</reference>
<organism evidence="3 4">
    <name type="scientific">Corallococcus caeni</name>
    <dbReference type="NCBI Taxonomy" id="3082388"/>
    <lineage>
        <taxon>Bacteria</taxon>
        <taxon>Pseudomonadati</taxon>
        <taxon>Myxococcota</taxon>
        <taxon>Myxococcia</taxon>
        <taxon>Myxococcales</taxon>
        <taxon>Cystobacterineae</taxon>
        <taxon>Myxococcaceae</taxon>
        <taxon>Corallococcus</taxon>
    </lineage>
</organism>